<dbReference type="Proteomes" id="UP000664288">
    <property type="component" value="Unassembled WGS sequence"/>
</dbReference>
<keyword evidence="2" id="KW-1185">Reference proteome</keyword>
<evidence type="ECO:0008006" key="3">
    <source>
        <dbReference type="Google" id="ProtNLM"/>
    </source>
</evidence>
<organism evidence="1 2">
    <name type="scientific">Jiella sonneratiae</name>
    <dbReference type="NCBI Taxonomy" id="2816856"/>
    <lineage>
        <taxon>Bacteria</taxon>
        <taxon>Pseudomonadati</taxon>
        <taxon>Pseudomonadota</taxon>
        <taxon>Alphaproteobacteria</taxon>
        <taxon>Hyphomicrobiales</taxon>
        <taxon>Aurantimonadaceae</taxon>
        <taxon>Jiella</taxon>
    </lineage>
</organism>
<sequence length="266" mass="31040">MSRWNPERDFDVDRFKGDNRLTFVPQWSDEAKDWWREHIFEPHGLYPDEFADVLTKSVHGDRSVTYFGISPESDSFVVKVVGSLGDPGEAWWTERGLDLRGKAFHAREMVIPERSQGQGIGRHLMGDLFDMALRMRIERIDIEAQDIGRYAWIRAGFLPDNTGWRYRLRPEIRDRLAKARSSLSDENYRYYEAALDSDDPKIVREIASWEEPVPSRERTSGGEAILRPLGRVLLLEILADWCGSFDLRDPTSLEIYENYARRTLQR</sequence>
<dbReference type="RefSeq" id="WP_207352170.1">
    <property type="nucleotide sequence ID" value="NZ_JAFMPY010000022.1"/>
</dbReference>
<proteinExistence type="predicted"/>
<evidence type="ECO:0000313" key="2">
    <source>
        <dbReference type="Proteomes" id="UP000664288"/>
    </source>
</evidence>
<dbReference type="SUPFAM" id="SSF55729">
    <property type="entry name" value="Acyl-CoA N-acyltransferases (Nat)"/>
    <property type="match status" value="1"/>
</dbReference>
<accession>A0ABS3J7A5</accession>
<name>A0ABS3J7A5_9HYPH</name>
<dbReference type="EMBL" id="JAFMPY010000022">
    <property type="protein sequence ID" value="MBO0905537.1"/>
    <property type="molecule type" value="Genomic_DNA"/>
</dbReference>
<evidence type="ECO:0000313" key="1">
    <source>
        <dbReference type="EMBL" id="MBO0905537.1"/>
    </source>
</evidence>
<dbReference type="Gene3D" id="3.40.630.30">
    <property type="match status" value="1"/>
</dbReference>
<gene>
    <name evidence="1" type="ORF">J1C47_17975</name>
</gene>
<comment type="caution">
    <text evidence="1">The sequence shown here is derived from an EMBL/GenBank/DDBJ whole genome shotgun (WGS) entry which is preliminary data.</text>
</comment>
<reference evidence="1 2" key="1">
    <citation type="submission" date="2021-03" db="EMBL/GenBank/DDBJ databases">
        <title>Whole genome sequence of Jiella sp. MQZ13P-4.</title>
        <authorList>
            <person name="Tuo L."/>
        </authorList>
    </citation>
    <scope>NUCLEOTIDE SEQUENCE [LARGE SCALE GENOMIC DNA]</scope>
    <source>
        <strain evidence="1 2">MQZ13P-4</strain>
    </source>
</reference>
<protein>
    <recommendedName>
        <fullName evidence="3">N-acetyltransferase domain-containing protein</fullName>
    </recommendedName>
</protein>
<dbReference type="InterPro" id="IPR016181">
    <property type="entry name" value="Acyl_CoA_acyltransferase"/>
</dbReference>